<organism evidence="3 4">
    <name type="scientific">Kangiella spongicola</name>
    <dbReference type="NCBI Taxonomy" id="796379"/>
    <lineage>
        <taxon>Bacteria</taxon>
        <taxon>Pseudomonadati</taxon>
        <taxon>Pseudomonadota</taxon>
        <taxon>Gammaproteobacteria</taxon>
        <taxon>Kangiellales</taxon>
        <taxon>Kangiellaceae</taxon>
        <taxon>Kangiella</taxon>
    </lineage>
</organism>
<keyword evidence="1 2" id="KW-0472">Membrane</keyword>
<dbReference type="InterPro" id="IPR007401">
    <property type="entry name" value="DUF454"/>
</dbReference>
<dbReference type="PIRSF" id="PIRSF016789">
    <property type="entry name" value="DUF454"/>
    <property type="match status" value="1"/>
</dbReference>
<dbReference type="PANTHER" id="PTHR35813">
    <property type="entry name" value="INNER MEMBRANE PROTEIN YBAN"/>
    <property type="match status" value="1"/>
</dbReference>
<dbReference type="Pfam" id="PF04304">
    <property type="entry name" value="DUF454"/>
    <property type="match status" value="1"/>
</dbReference>
<dbReference type="Proteomes" id="UP000247689">
    <property type="component" value="Unassembled WGS sequence"/>
</dbReference>
<dbReference type="AlphaFoldDB" id="A0A318D660"/>
<evidence type="ECO:0000313" key="4">
    <source>
        <dbReference type="Proteomes" id="UP000247689"/>
    </source>
</evidence>
<evidence type="ECO:0000256" key="1">
    <source>
        <dbReference type="PIRNR" id="PIRNR016789"/>
    </source>
</evidence>
<dbReference type="PANTHER" id="PTHR35813:SF1">
    <property type="entry name" value="INNER MEMBRANE PROTEIN YBAN"/>
    <property type="match status" value="1"/>
</dbReference>
<feature type="transmembrane region" description="Helical" evidence="2">
    <location>
        <begin position="99"/>
        <end position="117"/>
    </location>
</feature>
<dbReference type="RefSeq" id="WP_110201168.1">
    <property type="nucleotide sequence ID" value="NZ_QICH01000002.1"/>
</dbReference>
<keyword evidence="2" id="KW-0812">Transmembrane</keyword>
<keyword evidence="1" id="KW-1003">Cell membrane</keyword>
<dbReference type="EMBL" id="QICH01000002">
    <property type="protein sequence ID" value="PXF63365.1"/>
    <property type="molecule type" value="Genomic_DNA"/>
</dbReference>
<dbReference type="OrthoDB" id="9816293at2"/>
<keyword evidence="2" id="KW-1133">Transmembrane helix</keyword>
<feature type="transmembrane region" description="Helical" evidence="2">
    <location>
        <begin position="75"/>
        <end position="93"/>
    </location>
</feature>
<protein>
    <recommendedName>
        <fullName evidence="1">Inner membrane protein</fullName>
    </recommendedName>
</protein>
<evidence type="ECO:0000256" key="2">
    <source>
        <dbReference type="SAM" id="Phobius"/>
    </source>
</evidence>
<keyword evidence="1" id="KW-0997">Cell inner membrane</keyword>
<proteinExistence type="predicted"/>
<comment type="caution">
    <text evidence="3">The sequence shown here is derived from an EMBL/GenBank/DDBJ whole genome shotgun (WGS) entry which is preliminary data.</text>
</comment>
<evidence type="ECO:0000313" key="3">
    <source>
        <dbReference type="EMBL" id="PXF63365.1"/>
    </source>
</evidence>
<feature type="transmembrane region" description="Helical" evidence="2">
    <location>
        <begin position="7"/>
        <end position="28"/>
    </location>
</feature>
<comment type="subcellular location">
    <subcellularLocation>
        <location evidence="1">Cell inner membrane</location>
        <topology evidence="1">Multi-pass membrane protein</topology>
    </subcellularLocation>
</comment>
<name>A0A318D660_9GAMM</name>
<dbReference type="GO" id="GO:0005886">
    <property type="term" value="C:plasma membrane"/>
    <property type="evidence" value="ECO:0007669"/>
    <property type="project" value="UniProtKB-SubCell"/>
</dbReference>
<gene>
    <name evidence="3" type="ORF">DL796_07995</name>
</gene>
<keyword evidence="4" id="KW-1185">Reference proteome</keyword>
<accession>A0A318D660</accession>
<sequence length="121" mass="13392">MLSLQRCLYIVIAIITLALGIVGVFLPILPTTPFLIITLWAASKSSPRLEAWLINHKTFGPPLKAWRTRKAIPRLGKWLACIMMSISWCILLIKQSPPILLVSLGALFLGVGIYIVTRPTA</sequence>
<reference evidence="3 4" key="1">
    <citation type="submission" date="2018-05" db="EMBL/GenBank/DDBJ databases">
        <title>Kangiella spongicola genome sequence.</title>
        <authorList>
            <person name="Maclea K.S."/>
            <person name="Goen A.E."/>
            <person name="Kelley C."/>
            <person name="Underriner A."/>
            <person name="Silverwood T."/>
            <person name="Trachtenberg A.M."/>
        </authorList>
    </citation>
    <scope>NUCLEOTIDE SEQUENCE [LARGE SCALE GENOMIC DNA]</scope>
    <source>
        <strain evidence="3 4">ATCC BAA-2076</strain>
    </source>
</reference>